<comment type="caution">
    <text evidence="3">The sequence shown here is derived from an EMBL/GenBank/DDBJ whole genome shotgun (WGS) entry which is preliminary data.</text>
</comment>
<evidence type="ECO:0000256" key="1">
    <source>
        <dbReference type="ARBA" id="ARBA00022527"/>
    </source>
</evidence>
<dbReference type="RefSeq" id="WP_153457028.1">
    <property type="nucleotide sequence ID" value="NZ_WEGJ01000049.1"/>
</dbReference>
<keyword evidence="1" id="KW-0723">Serine/threonine-protein kinase</keyword>
<feature type="domain" description="Histidine kinase/HSP90-like ATPase" evidence="2">
    <location>
        <begin position="31"/>
        <end position="146"/>
    </location>
</feature>
<dbReference type="Proteomes" id="UP000466345">
    <property type="component" value="Unassembled WGS sequence"/>
</dbReference>
<dbReference type="PANTHER" id="PTHR35526:SF3">
    <property type="entry name" value="ANTI-SIGMA-F FACTOR RSBW"/>
    <property type="match status" value="1"/>
</dbReference>
<dbReference type="GO" id="GO:0004674">
    <property type="term" value="F:protein serine/threonine kinase activity"/>
    <property type="evidence" value="ECO:0007669"/>
    <property type="project" value="UniProtKB-KW"/>
</dbReference>
<accession>A0A7K0CSA6</accession>
<keyword evidence="4" id="KW-1185">Reference proteome</keyword>
<gene>
    <name evidence="3" type="ORF">SRB5_64410</name>
</gene>
<dbReference type="AlphaFoldDB" id="A0A7K0CSA6"/>
<protein>
    <recommendedName>
        <fullName evidence="2">Histidine kinase/HSP90-like ATPase domain-containing protein</fullName>
    </recommendedName>
</protein>
<dbReference type="Pfam" id="PF13581">
    <property type="entry name" value="HATPase_c_2"/>
    <property type="match status" value="1"/>
</dbReference>
<dbReference type="OrthoDB" id="4170987at2"/>
<dbReference type="InterPro" id="IPR036890">
    <property type="entry name" value="HATPase_C_sf"/>
</dbReference>
<reference evidence="3 4" key="1">
    <citation type="submission" date="2019-10" db="EMBL/GenBank/DDBJ databases">
        <title>Streptomyces smaragdinus sp. nov. and Streptomyces fabii sp. nov., isolated from the gut of fungus growing-termite Macrotermes natalensis.</title>
        <authorList>
            <person name="Schwitalla J."/>
            <person name="Benndorf R."/>
            <person name="Martin K."/>
            <person name="De Beer W."/>
            <person name="Kaster A.-K."/>
            <person name="Vollmers J."/>
            <person name="Poulsen M."/>
            <person name="Beemelmanns C."/>
        </authorList>
    </citation>
    <scope>NUCLEOTIDE SEQUENCE [LARGE SCALE GENOMIC DNA]</scope>
    <source>
        <strain evidence="3 4">RB5</strain>
    </source>
</reference>
<organism evidence="3 4">
    <name type="scientific">Streptomyces smaragdinus</name>
    <dbReference type="NCBI Taxonomy" id="2585196"/>
    <lineage>
        <taxon>Bacteria</taxon>
        <taxon>Bacillati</taxon>
        <taxon>Actinomycetota</taxon>
        <taxon>Actinomycetes</taxon>
        <taxon>Kitasatosporales</taxon>
        <taxon>Streptomycetaceae</taxon>
        <taxon>Streptomyces</taxon>
    </lineage>
</organism>
<dbReference type="SUPFAM" id="SSF55874">
    <property type="entry name" value="ATPase domain of HSP90 chaperone/DNA topoisomerase II/histidine kinase"/>
    <property type="match status" value="1"/>
</dbReference>
<proteinExistence type="predicted"/>
<sequence length="155" mass="16648">MYVSEQQAGPPVAVCGFYLAPRKAGFVLHMSASKGNLREMRHHLYEVVTAAGLSVETAESAQLVASELVGNAVRACGPWVPVVVQLSLGEGDIQLQVHDPHRDALPMRQELSPDNAEEVSGRGLWILDAVAPGWIVETTPLGKQVTCSLPRQPTS</sequence>
<dbReference type="PANTHER" id="PTHR35526">
    <property type="entry name" value="ANTI-SIGMA-F FACTOR RSBW-RELATED"/>
    <property type="match status" value="1"/>
</dbReference>
<dbReference type="InterPro" id="IPR003594">
    <property type="entry name" value="HATPase_dom"/>
</dbReference>
<name>A0A7K0CSA6_9ACTN</name>
<keyword evidence="1" id="KW-0418">Kinase</keyword>
<dbReference type="EMBL" id="WEGJ01000049">
    <property type="protein sequence ID" value="MQY16243.1"/>
    <property type="molecule type" value="Genomic_DNA"/>
</dbReference>
<keyword evidence="1" id="KW-0808">Transferase</keyword>
<dbReference type="InterPro" id="IPR050267">
    <property type="entry name" value="Anti-sigma-factor_SerPK"/>
</dbReference>
<dbReference type="CDD" id="cd16936">
    <property type="entry name" value="HATPase_RsbW-like"/>
    <property type="match status" value="1"/>
</dbReference>
<evidence type="ECO:0000313" key="4">
    <source>
        <dbReference type="Proteomes" id="UP000466345"/>
    </source>
</evidence>
<evidence type="ECO:0000313" key="3">
    <source>
        <dbReference type="EMBL" id="MQY16243.1"/>
    </source>
</evidence>
<evidence type="ECO:0000259" key="2">
    <source>
        <dbReference type="Pfam" id="PF13581"/>
    </source>
</evidence>
<dbReference type="Gene3D" id="3.30.565.10">
    <property type="entry name" value="Histidine kinase-like ATPase, C-terminal domain"/>
    <property type="match status" value="1"/>
</dbReference>